<protein>
    <submittedName>
        <fullName evidence="1">Uncharacterized protein</fullName>
    </submittedName>
</protein>
<dbReference type="AlphaFoldDB" id="A0A5C0WID7"/>
<organism evidence="1 2">
    <name type="scientific">Bacillus safensis</name>
    <dbReference type="NCBI Taxonomy" id="561879"/>
    <lineage>
        <taxon>Bacteria</taxon>
        <taxon>Bacillati</taxon>
        <taxon>Bacillota</taxon>
        <taxon>Bacilli</taxon>
        <taxon>Bacillales</taxon>
        <taxon>Bacillaceae</taxon>
        <taxon>Bacillus</taxon>
    </lineage>
</organism>
<proteinExistence type="predicted"/>
<name>A0A5C0WID7_BACIA</name>
<sequence length="81" mass="9255">MQDFLWLKQLIMSKNRLILRKAGLVFKTDRSEAELFKRADMIEVKFGQGTLAGTGGEFNKENEDAVLATQYSAPRLSDREM</sequence>
<dbReference type="Proteomes" id="UP000325032">
    <property type="component" value="Chromosome"/>
</dbReference>
<evidence type="ECO:0000313" key="1">
    <source>
        <dbReference type="EMBL" id="QEK63587.1"/>
    </source>
</evidence>
<accession>A0A5C0WID7</accession>
<dbReference type="EMBL" id="CP043404">
    <property type="protein sequence ID" value="QEK63587.1"/>
    <property type="molecule type" value="Genomic_DNA"/>
</dbReference>
<reference evidence="1 2" key="1">
    <citation type="journal article" date="2018" name="Plant Biotechnol. Rep.">
        <title>Diversity and antifungal activity of endophytic bacteria associated with Panax ginseng seedlings.</title>
        <authorList>
            <person name="Park J.M."/>
            <person name="Hong C.E."/>
            <person name="Jo S.H."/>
        </authorList>
    </citation>
    <scope>NUCLEOTIDE SEQUENCE [LARGE SCALE GENOMIC DNA]</scope>
    <source>
        <strain evidence="1 2">PgKB20</strain>
    </source>
</reference>
<evidence type="ECO:0000313" key="2">
    <source>
        <dbReference type="Proteomes" id="UP000325032"/>
    </source>
</evidence>
<gene>
    <name evidence="1" type="ORF">FX981_01828</name>
</gene>
<keyword evidence="2" id="KW-1185">Reference proteome</keyword>